<dbReference type="PRINTS" id="PR00080">
    <property type="entry name" value="SDRFAMILY"/>
</dbReference>
<dbReference type="Proteomes" id="UP000616143">
    <property type="component" value="Unassembled WGS sequence"/>
</dbReference>
<comment type="similarity">
    <text evidence="1">Belongs to the short-chain dehydrogenases/reductases (SDR) family.</text>
</comment>
<gene>
    <name evidence="4" type="primary">fabG</name>
    <name evidence="4" type="ORF">GCM10007116_12410</name>
    <name evidence="3" type="ORF">HS1genome_2235</name>
</gene>
<dbReference type="AlphaFoldDB" id="A0A348B6P4"/>
<dbReference type="RefSeq" id="WP_126451095.1">
    <property type="nucleotide sequence ID" value="NZ_AP018553.1"/>
</dbReference>
<dbReference type="KEGG" id="sacd:HS1genome_2235"/>
<evidence type="ECO:0000313" key="5">
    <source>
        <dbReference type="Proteomes" id="UP000276741"/>
    </source>
</evidence>
<keyword evidence="5" id="KW-1185">Reference proteome</keyword>
<proteinExistence type="inferred from homology"/>
<dbReference type="InterPro" id="IPR036291">
    <property type="entry name" value="NAD(P)-bd_dom_sf"/>
</dbReference>
<organism evidence="3 5">
    <name type="scientific">Sulfodiicoccus acidiphilus</name>
    <dbReference type="NCBI Taxonomy" id="1670455"/>
    <lineage>
        <taxon>Archaea</taxon>
        <taxon>Thermoproteota</taxon>
        <taxon>Thermoprotei</taxon>
        <taxon>Sulfolobales</taxon>
        <taxon>Sulfolobaceae</taxon>
        <taxon>Sulfodiicoccus</taxon>
    </lineage>
</organism>
<protein>
    <submittedName>
        <fullName evidence="3">3-ketoacyl-ACP reductase</fullName>
        <ecNumber evidence="3">1.1.1.100</ecNumber>
    </submittedName>
</protein>
<evidence type="ECO:0000259" key="2">
    <source>
        <dbReference type="SMART" id="SM00822"/>
    </source>
</evidence>
<dbReference type="EMBL" id="BMQS01000010">
    <property type="protein sequence ID" value="GGT96354.1"/>
    <property type="molecule type" value="Genomic_DNA"/>
</dbReference>
<dbReference type="OrthoDB" id="24596at2157"/>
<name>A0A348B6P4_9CREN</name>
<dbReference type="PANTHER" id="PTHR43943:SF2">
    <property type="entry name" value="DEHYDROGENASE_REDUCTASE 4"/>
    <property type="match status" value="1"/>
</dbReference>
<dbReference type="InterPro" id="IPR002347">
    <property type="entry name" value="SDR_fam"/>
</dbReference>
<accession>A0A348B6P4</accession>
<sequence length="251" mass="26532">MTLFTVRGKVSVVTGSGRGIGRAIALALGREGSKVVVNAKKGVKEVEETERALREVGAEALSILADVGTREGCKSVVERTVATFGTIDVLVNNAGLGIYREFLQLDDQLIDKVLRTSLNSAIYCSQEAAKVMKEGVVINVSSIAGMIPFRGLSVYSIAKEGLIALTKAMARELAPSIRVNAVAPGVVKTKMGDSLITLLGVDEETFARKYTLLGRVVTPEEVAEAVMALIKIPTITGETLVIDSGQLLVGT</sequence>
<dbReference type="FunFam" id="3.40.50.720:FF:000084">
    <property type="entry name" value="Short-chain dehydrogenase reductase"/>
    <property type="match status" value="1"/>
</dbReference>
<reference evidence="5" key="2">
    <citation type="submission" date="2018-04" db="EMBL/GenBank/DDBJ databases">
        <title>Complete genome sequence of Sulfodiicoccus acidiphilus strain HS-1.</title>
        <authorList>
            <person name="Sakai H.D."/>
            <person name="Kurosawa N."/>
        </authorList>
    </citation>
    <scope>NUCLEOTIDE SEQUENCE [LARGE SCALE GENOMIC DNA]</scope>
    <source>
        <strain evidence="5">HS-1</strain>
    </source>
</reference>
<dbReference type="Proteomes" id="UP000276741">
    <property type="component" value="Chromosome"/>
</dbReference>
<dbReference type="GeneID" id="38667687"/>
<dbReference type="NCBIfam" id="NF004746">
    <property type="entry name" value="PRK06077.1"/>
    <property type="match status" value="1"/>
</dbReference>
<dbReference type="PROSITE" id="PS00061">
    <property type="entry name" value="ADH_SHORT"/>
    <property type="match status" value="1"/>
</dbReference>
<dbReference type="Pfam" id="PF13561">
    <property type="entry name" value="adh_short_C2"/>
    <property type="match status" value="1"/>
</dbReference>
<dbReference type="CDD" id="cd05233">
    <property type="entry name" value="SDR_c"/>
    <property type="match status" value="1"/>
</dbReference>
<reference evidence="3" key="3">
    <citation type="journal article" date="2019" name="BMC Res. Notes">
        <title>Complete genome sequence of the Sulfodiicoccus acidiphilus strain HS-1T, the first crenarchaeon that lacks polB3, isolated from an acidic hot spring in Ohwaku-dani, Hakone, Japan.</title>
        <authorList>
            <person name="Sakai H.D."/>
            <person name="Kurosawa N."/>
        </authorList>
    </citation>
    <scope>NUCLEOTIDE SEQUENCE</scope>
    <source>
        <strain evidence="3">HS-1</strain>
    </source>
</reference>
<evidence type="ECO:0000313" key="4">
    <source>
        <dbReference type="EMBL" id="GGT96354.1"/>
    </source>
</evidence>
<dbReference type="InterPro" id="IPR020904">
    <property type="entry name" value="Sc_DH/Rdtase_CS"/>
</dbReference>
<keyword evidence="3" id="KW-0560">Oxidoreductase</keyword>
<dbReference type="SMART" id="SM00822">
    <property type="entry name" value="PKS_KR"/>
    <property type="match status" value="1"/>
</dbReference>
<dbReference type="SUPFAM" id="SSF51735">
    <property type="entry name" value="NAD(P)-binding Rossmann-fold domains"/>
    <property type="match status" value="1"/>
</dbReference>
<reference evidence="4" key="1">
    <citation type="journal article" date="2014" name="Int. J. Syst. Evol. Microbiol.">
        <title>Complete genome sequence of Corynebacterium casei LMG S-19264T (=DSM 44701T), isolated from a smear-ripened cheese.</title>
        <authorList>
            <consortium name="US DOE Joint Genome Institute (JGI-PGF)"/>
            <person name="Walter F."/>
            <person name="Albersmeier A."/>
            <person name="Kalinowski J."/>
            <person name="Ruckert C."/>
        </authorList>
    </citation>
    <scope>NUCLEOTIDE SEQUENCE</scope>
    <source>
        <strain evidence="4">JCM 31740</strain>
    </source>
</reference>
<dbReference type="EC" id="1.1.1.100" evidence="3"/>
<reference evidence="4" key="4">
    <citation type="submission" date="2020-09" db="EMBL/GenBank/DDBJ databases">
        <authorList>
            <person name="Sun Q."/>
            <person name="Ohkuma M."/>
        </authorList>
    </citation>
    <scope>NUCLEOTIDE SEQUENCE</scope>
    <source>
        <strain evidence="4">JCM 31740</strain>
    </source>
</reference>
<dbReference type="PRINTS" id="PR00081">
    <property type="entry name" value="GDHRDH"/>
</dbReference>
<feature type="domain" description="Ketoreductase" evidence="2">
    <location>
        <begin position="9"/>
        <end position="187"/>
    </location>
</feature>
<dbReference type="PANTHER" id="PTHR43943">
    <property type="entry name" value="DEHYDROGENASE/REDUCTASE (SDR FAMILY) MEMBER 4"/>
    <property type="match status" value="1"/>
</dbReference>
<dbReference type="Gene3D" id="3.40.50.720">
    <property type="entry name" value="NAD(P)-binding Rossmann-like Domain"/>
    <property type="match status" value="1"/>
</dbReference>
<dbReference type="GO" id="GO:0004316">
    <property type="term" value="F:3-oxoacyl-[acyl-carrier-protein] reductase (NADPH) activity"/>
    <property type="evidence" value="ECO:0007669"/>
    <property type="project" value="UniProtKB-EC"/>
</dbReference>
<dbReference type="InterPro" id="IPR057326">
    <property type="entry name" value="KR_dom"/>
</dbReference>
<evidence type="ECO:0000256" key="1">
    <source>
        <dbReference type="ARBA" id="ARBA00006484"/>
    </source>
</evidence>
<evidence type="ECO:0000313" key="3">
    <source>
        <dbReference type="EMBL" id="BBD73846.1"/>
    </source>
</evidence>
<dbReference type="EMBL" id="AP018553">
    <property type="protein sequence ID" value="BBD73846.1"/>
    <property type="molecule type" value="Genomic_DNA"/>
</dbReference>